<protein>
    <submittedName>
        <fullName evidence="1">Uncharacterized protein</fullName>
    </submittedName>
</protein>
<sequence length="162" mass="18881">MHGPAVSNYMWLPPICEPNLHCPSPPLDFLGTSLISRLLTVAMTSNLGNAFIDIVYVTEGFDDDECFAIGQTYRLVYRLPSSPGQEEGISLTKNDTHYVWVRIRSRQLVDDVLKKGKWCFCKPERRGKRWKKFDQRLGRYREWQEGEAFFWVNDQFDGQDQV</sequence>
<dbReference type="Proteomes" id="UP000030663">
    <property type="component" value="Unassembled WGS sequence"/>
</dbReference>
<keyword evidence="2" id="KW-1185">Reference proteome</keyword>
<proteinExistence type="predicted"/>
<accession>X0BCX8</accession>
<dbReference type="HOGENOM" id="CLU_1635499_0_0_1"/>
<gene>
    <name evidence="1" type="ORF">FOQG_18916</name>
</gene>
<name>X0BCX8_FUSOX</name>
<evidence type="ECO:0000313" key="2">
    <source>
        <dbReference type="Proteomes" id="UP000030663"/>
    </source>
</evidence>
<dbReference type="EMBL" id="JH658734">
    <property type="protein sequence ID" value="EXK76339.1"/>
    <property type="molecule type" value="Genomic_DNA"/>
</dbReference>
<reference evidence="1 2" key="1">
    <citation type="submission" date="2011-11" db="EMBL/GenBank/DDBJ databases">
        <title>The Genome Sequence of Fusarium oxysporum PHW815.</title>
        <authorList>
            <consortium name="The Broad Institute Genome Sequencing Platform"/>
            <person name="Ma L.-J."/>
            <person name="Gale L.R."/>
            <person name="Schwartz D.C."/>
            <person name="Zhou S."/>
            <person name="Corby-Kistler H."/>
            <person name="Young S.K."/>
            <person name="Zeng Q."/>
            <person name="Gargeya S."/>
            <person name="Fitzgerald M."/>
            <person name="Haas B."/>
            <person name="Abouelleil A."/>
            <person name="Alvarado L."/>
            <person name="Arachchi H.M."/>
            <person name="Berlin A."/>
            <person name="Brown A."/>
            <person name="Chapman S.B."/>
            <person name="Chen Z."/>
            <person name="Dunbar C."/>
            <person name="Freedman E."/>
            <person name="Gearin G."/>
            <person name="Goldberg J."/>
            <person name="Griggs A."/>
            <person name="Gujja S."/>
            <person name="Heiman D."/>
            <person name="Howarth C."/>
            <person name="Larson L."/>
            <person name="Lui A."/>
            <person name="MacDonald P.J.P."/>
            <person name="Montmayeur A."/>
            <person name="Murphy C."/>
            <person name="Neiman D."/>
            <person name="Pearson M."/>
            <person name="Priest M."/>
            <person name="Roberts A."/>
            <person name="Saif S."/>
            <person name="Shea T."/>
            <person name="Shenoy N."/>
            <person name="Sisk P."/>
            <person name="Stolte C."/>
            <person name="Sykes S."/>
            <person name="Wortman J."/>
            <person name="Nusbaum C."/>
            <person name="Birren B."/>
        </authorList>
    </citation>
    <scope>NUCLEOTIDE SEQUENCE [LARGE SCALE GENOMIC DNA]</scope>
    <source>
        <strain evidence="1 2">54005</strain>
    </source>
</reference>
<evidence type="ECO:0000313" key="1">
    <source>
        <dbReference type="EMBL" id="EXK76339.1"/>
    </source>
</evidence>
<dbReference type="AlphaFoldDB" id="X0BCX8"/>
<organism evidence="1 2">
    <name type="scientific">Fusarium oxysporum f. sp. raphani 54005</name>
    <dbReference type="NCBI Taxonomy" id="1089458"/>
    <lineage>
        <taxon>Eukaryota</taxon>
        <taxon>Fungi</taxon>
        <taxon>Dikarya</taxon>
        <taxon>Ascomycota</taxon>
        <taxon>Pezizomycotina</taxon>
        <taxon>Sordariomycetes</taxon>
        <taxon>Hypocreomycetidae</taxon>
        <taxon>Hypocreales</taxon>
        <taxon>Nectriaceae</taxon>
        <taxon>Fusarium</taxon>
        <taxon>Fusarium oxysporum species complex</taxon>
    </lineage>
</organism>